<dbReference type="Proteomes" id="UP000538292">
    <property type="component" value="Unassembled WGS sequence"/>
</dbReference>
<keyword evidence="2" id="KW-1185">Reference proteome</keyword>
<comment type="caution">
    <text evidence="1">The sequence shown here is derived from an EMBL/GenBank/DDBJ whole genome shotgun (WGS) entry which is preliminary data.</text>
</comment>
<dbReference type="AlphaFoldDB" id="A0A7W1XQ87"/>
<sequence length="71" mass="7516">MMKNIFKSKKGSPTLEYVLIIAAGAAFAALLIGVFSKDEGGLGGEIMEEMKNKVIETIQGVTQDGQSGQQP</sequence>
<organism evidence="1 2">
    <name type="scientific">Thermoactinomyces mirandus</name>
    <dbReference type="NCBI Taxonomy" id="2756294"/>
    <lineage>
        <taxon>Bacteria</taxon>
        <taxon>Bacillati</taxon>
        <taxon>Bacillota</taxon>
        <taxon>Bacilli</taxon>
        <taxon>Bacillales</taxon>
        <taxon>Thermoactinomycetaceae</taxon>
        <taxon>Thermoactinomyces</taxon>
    </lineage>
</organism>
<name>A0A7W1XQ87_9BACL</name>
<evidence type="ECO:0000313" key="1">
    <source>
        <dbReference type="EMBL" id="MBA4601284.1"/>
    </source>
</evidence>
<evidence type="ECO:0000313" key="2">
    <source>
        <dbReference type="Proteomes" id="UP000538292"/>
    </source>
</evidence>
<proteinExistence type="predicted"/>
<dbReference type="EMBL" id="JACEOL010000007">
    <property type="protein sequence ID" value="MBA4601284.1"/>
    <property type="molecule type" value="Genomic_DNA"/>
</dbReference>
<protein>
    <submittedName>
        <fullName evidence="1">Uncharacterized protein</fullName>
    </submittedName>
</protein>
<reference evidence="1 2" key="1">
    <citation type="submission" date="2020-07" db="EMBL/GenBank/DDBJ databases">
        <title>Thermoactinomyces phylogeny.</title>
        <authorList>
            <person name="Dunlap C."/>
        </authorList>
    </citation>
    <scope>NUCLEOTIDE SEQUENCE [LARGE SCALE GENOMIC DNA]</scope>
    <source>
        <strain evidence="1 2">AMNI-1</strain>
    </source>
</reference>
<dbReference type="RefSeq" id="WP_181737590.1">
    <property type="nucleotide sequence ID" value="NZ_JACEOL010000007.1"/>
</dbReference>
<accession>A0A7W1XQ87</accession>
<gene>
    <name evidence="1" type="ORF">H2C83_02865</name>
</gene>